<evidence type="ECO:0000313" key="2">
    <source>
        <dbReference type="Proteomes" id="UP000655751"/>
    </source>
</evidence>
<accession>A0A931ICB6</accession>
<sequence length="62" mass="7110">MSERRVDVTVVRWYERRGARPIVPRRPEAAHAHLPAAITRTPVSATRKPRLRRAARIPFGLS</sequence>
<reference evidence="1" key="1">
    <citation type="submission" date="2020-11" db="EMBL/GenBank/DDBJ databases">
        <title>Nocardia NEAU-351.nov., a novel actinomycete isolated from the cow dung.</title>
        <authorList>
            <person name="Zhang X."/>
        </authorList>
    </citation>
    <scope>NUCLEOTIDE SEQUENCE</scope>
    <source>
        <strain evidence="1">NEAU-351</strain>
    </source>
</reference>
<proteinExistence type="predicted"/>
<organism evidence="1 2">
    <name type="scientific">Nocardia bovistercoris</name>
    <dbReference type="NCBI Taxonomy" id="2785916"/>
    <lineage>
        <taxon>Bacteria</taxon>
        <taxon>Bacillati</taxon>
        <taxon>Actinomycetota</taxon>
        <taxon>Actinomycetes</taxon>
        <taxon>Mycobacteriales</taxon>
        <taxon>Nocardiaceae</taxon>
        <taxon>Nocardia</taxon>
    </lineage>
</organism>
<name>A0A931ICB6_9NOCA</name>
<comment type="caution">
    <text evidence="1">The sequence shown here is derived from an EMBL/GenBank/DDBJ whole genome shotgun (WGS) entry which is preliminary data.</text>
</comment>
<keyword evidence="2" id="KW-1185">Reference proteome</keyword>
<dbReference type="Proteomes" id="UP000655751">
    <property type="component" value="Unassembled WGS sequence"/>
</dbReference>
<protein>
    <submittedName>
        <fullName evidence="1">Uncharacterized protein</fullName>
    </submittedName>
</protein>
<dbReference type="RefSeq" id="WP_196150216.1">
    <property type="nucleotide sequence ID" value="NZ_JADMLG010000006.1"/>
</dbReference>
<gene>
    <name evidence="1" type="ORF">IT779_16605</name>
</gene>
<evidence type="ECO:0000313" key="1">
    <source>
        <dbReference type="EMBL" id="MBH0777898.1"/>
    </source>
</evidence>
<dbReference type="EMBL" id="JADMLG010000006">
    <property type="protein sequence ID" value="MBH0777898.1"/>
    <property type="molecule type" value="Genomic_DNA"/>
</dbReference>
<dbReference type="AlphaFoldDB" id="A0A931ICB6"/>